<proteinExistence type="predicted"/>
<organism evidence="1 2">
    <name type="scientific">Neobacillus mesonae</name>
    <dbReference type="NCBI Taxonomy" id="1193713"/>
    <lineage>
        <taxon>Bacteria</taxon>
        <taxon>Bacillati</taxon>
        <taxon>Bacillota</taxon>
        <taxon>Bacilli</taxon>
        <taxon>Bacillales</taxon>
        <taxon>Bacillaceae</taxon>
        <taxon>Neobacillus</taxon>
    </lineage>
</organism>
<dbReference type="AlphaFoldDB" id="A0A3Q9QST0"/>
<evidence type="ECO:0000313" key="1">
    <source>
        <dbReference type="EMBL" id="AZU62441.1"/>
    </source>
</evidence>
<dbReference type="KEGG" id="nmk:CHR53_14790"/>
<protein>
    <submittedName>
        <fullName evidence="1">Uncharacterized protein</fullName>
    </submittedName>
</protein>
<dbReference type="Proteomes" id="UP000282892">
    <property type="component" value="Chromosome"/>
</dbReference>
<keyword evidence="2" id="KW-1185">Reference proteome</keyword>
<name>A0A3Q9QST0_9BACI</name>
<accession>A0A3Q9QST0</accession>
<evidence type="ECO:0000313" key="2">
    <source>
        <dbReference type="Proteomes" id="UP000282892"/>
    </source>
</evidence>
<gene>
    <name evidence="1" type="ORF">CHR53_14790</name>
</gene>
<dbReference type="EMBL" id="CP022572">
    <property type="protein sequence ID" value="AZU62441.1"/>
    <property type="molecule type" value="Genomic_DNA"/>
</dbReference>
<sequence>MDNNNVDKVDYITIVNHAVVGFEFTDDEEFLRCVIQQSGDYRTTSIRDTANNSEILYAKQSST</sequence>
<reference evidence="1 2" key="1">
    <citation type="submission" date="2017-07" db="EMBL/GenBank/DDBJ databases">
        <title>The complete genome sequence of Bacillus mesonae strain H20-5, an efficient strain improving plant abiotic stress resistance.</title>
        <authorList>
            <person name="Kim S.Y."/>
            <person name="Song H."/>
            <person name="Sang M.K."/>
            <person name="Weon H.-Y."/>
            <person name="Song J."/>
        </authorList>
    </citation>
    <scope>NUCLEOTIDE SEQUENCE [LARGE SCALE GENOMIC DNA]</scope>
    <source>
        <strain evidence="1 2">H20-5</strain>
    </source>
</reference>